<dbReference type="OrthoDB" id="9792889at2"/>
<evidence type="ECO:0000256" key="2">
    <source>
        <dbReference type="ARBA" id="ARBA00007935"/>
    </source>
</evidence>
<evidence type="ECO:0000256" key="6">
    <source>
        <dbReference type="ARBA" id="ARBA00022989"/>
    </source>
</evidence>
<dbReference type="SUPFAM" id="SSF81345">
    <property type="entry name" value="ABC transporter involved in vitamin B12 uptake, BtuC"/>
    <property type="match status" value="1"/>
</dbReference>
<keyword evidence="11" id="KW-1185">Reference proteome</keyword>
<evidence type="ECO:0000256" key="5">
    <source>
        <dbReference type="ARBA" id="ARBA00022692"/>
    </source>
</evidence>
<accession>A0A1T4JHL5</accession>
<feature type="transmembrane region" description="Helical" evidence="8">
    <location>
        <begin position="197"/>
        <end position="216"/>
    </location>
</feature>
<sequence length="336" mass="34759">MKNRFFAVKTAVAIFVLLAAFCASVAFGAQSLSAADMRSAFTDSSSFFHIILFSLRLPRSILALFTGALLASSGACFQLFFRNALAEPGIIGISSGATLGAVIAQTAGVSAVLFGAVAPVNMLAFVGAIAAGAVVTLISGKAGGRSGVTLLLCGTALGTLYASVSSVILLTKSRELHGIYTWILGSFNGRGWTEVRFIALPAALSFILMLICASRLDIMTGGEQTAMSLGLEVAHLRILVLVSGSLAVSAAVCAGGTIQFVGLIAPHIVRKVYGEIYTKAVRLIPLSALFGAILLLLSDTAARLVIAPSELPAGLITSLLGAPFFISLIFTGEKRR</sequence>
<evidence type="ECO:0000256" key="1">
    <source>
        <dbReference type="ARBA" id="ARBA00004651"/>
    </source>
</evidence>
<feature type="transmembrane region" description="Helical" evidence="8">
    <location>
        <begin position="148"/>
        <end position="170"/>
    </location>
</feature>
<dbReference type="CDD" id="cd06550">
    <property type="entry name" value="TM_ABC_iron-siderophores_like"/>
    <property type="match status" value="1"/>
</dbReference>
<gene>
    <name evidence="10" type="ORF">SAMN02745149_00113</name>
</gene>
<protein>
    <submittedName>
        <fullName evidence="10">Iron complex transport system permease protein</fullName>
    </submittedName>
</protein>
<evidence type="ECO:0000256" key="3">
    <source>
        <dbReference type="ARBA" id="ARBA00022448"/>
    </source>
</evidence>
<feature type="transmembrane region" description="Helical" evidence="8">
    <location>
        <begin position="62"/>
        <end position="81"/>
    </location>
</feature>
<keyword evidence="6 8" id="KW-1133">Transmembrane helix</keyword>
<dbReference type="GeneID" id="78315437"/>
<feature type="signal peptide" evidence="9">
    <location>
        <begin position="1"/>
        <end position="28"/>
    </location>
</feature>
<dbReference type="GO" id="GO:0005886">
    <property type="term" value="C:plasma membrane"/>
    <property type="evidence" value="ECO:0007669"/>
    <property type="project" value="UniProtKB-SubCell"/>
</dbReference>
<organism evidence="10 11">
    <name type="scientific">Treponema porcinum</name>
    <dbReference type="NCBI Taxonomy" id="261392"/>
    <lineage>
        <taxon>Bacteria</taxon>
        <taxon>Pseudomonadati</taxon>
        <taxon>Spirochaetota</taxon>
        <taxon>Spirochaetia</taxon>
        <taxon>Spirochaetales</taxon>
        <taxon>Treponemataceae</taxon>
        <taxon>Treponema</taxon>
    </lineage>
</organism>
<dbReference type="AlphaFoldDB" id="A0A1T4JHL5"/>
<dbReference type="InterPro" id="IPR000522">
    <property type="entry name" value="ABC_transptr_permease_BtuC"/>
</dbReference>
<proteinExistence type="inferred from homology"/>
<evidence type="ECO:0000313" key="10">
    <source>
        <dbReference type="EMBL" id="SJZ29611.1"/>
    </source>
</evidence>
<feature type="transmembrane region" description="Helical" evidence="8">
    <location>
        <begin position="236"/>
        <end position="265"/>
    </location>
</feature>
<comment type="similarity">
    <text evidence="2">Belongs to the binding-protein-dependent transport system permease family. FecCD subfamily.</text>
</comment>
<dbReference type="STRING" id="261392.SAMN02745149_00113"/>
<keyword evidence="7 8" id="KW-0472">Membrane</keyword>
<keyword evidence="5 8" id="KW-0812">Transmembrane</keyword>
<feature type="transmembrane region" description="Helical" evidence="8">
    <location>
        <begin position="286"/>
        <end position="306"/>
    </location>
</feature>
<dbReference type="Gene3D" id="1.10.3470.10">
    <property type="entry name" value="ABC transporter involved in vitamin B12 uptake, BtuC"/>
    <property type="match status" value="1"/>
</dbReference>
<keyword evidence="4" id="KW-1003">Cell membrane</keyword>
<dbReference type="RefSeq" id="WP_078932034.1">
    <property type="nucleotide sequence ID" value="NZ_FUWG01000002.1"/>
</dbReference>
<evidence type="ECO:0000313" key="11">
    <source>
        <dbReference type="Proteomes" id="UP000190423"/>
    </source>
</evidence>
<evidence type="ECO:0000256" key="7">
    <source>
        <dbReference type="ARBA" id="ARBA00023136"/>
    </source>
</evidence>
<evidence type="ECO:0000256" key="9">
    <source>
        <dbReference type="SAM" id="SignalP"/>
    </source>
</evidence>
<dbReference type="GO" id="GO:0022857">
    <property type="term" value="F:transmembrane transporter activity"/>
    <property type="evidence" value="ECO:0007669"/>
    <property type="project" value="InterPro"/>
</dbReference>
<keyword evidence="9" id="KW-0732">Signal</keyword>
<name>A0A1T4JHL5_TREPO</name>
<dbReference type="InterPro" id="IPR037294">
    <property type="entry name" value="ABC_BtuC-like"/>
</dbReference>
<comment type="subcellular location">
    <subcellularLocation>
        <location evidence="1">Cell membrane</location>
        <topology evidence="1">Multi-pass membrane protein</topology>
    </subcellularLocation>
</comment>
<evidence type="ECO:0000256" key="8">
    <source>
        <dbReference type="SAM" id="Phobius"/>
    </source>
</evidence>
<feature type="transmembrane region" description="Helical" evidence="8">
    <location>
        <begin position="312"/>
        <end position="331"/>
    </location>
</feature>
<dbReference type="PANTHER" id="PTHR30472">
    <property type="entry name" value="FERRIC ENTEROBACTIN TRANSPORT SYSTEM PERMEASE PROTEIN"/>
    <property type="match status" value="1"/>
</dbReference>
<keyword evidence="3" id="KW-0813">Transport</keyword>
<dbReference type="EMBL" id="FUWG01000002">
    <property type="protein sequence ID" value="SJZ29611.1"/>
    <property type="molecule type" value="Genomic_DNA"/>
</dbReference>
<dbReference type="Pfam" id="PF01032">
    <property type="entry name" value="FecCD"/>
    <property type="match status" value="1"/>
</dbReference>
<reference evidence="10 11" key="1">
    <citation type="submission" date="2017-02" db="EMBL/GenBank/DDBJ databases">
        <authorList>
            <person name="Peterson S.W."/>
        </authorList>
    </citation>
    <scope>NUCLEOTIDE SEQUENCE [LARGE SCALE GENOMIC DNA]</scope>
    <source>
        <strain evidence="10 11">ATCC BAA-908</strain>
    </source>
</reference>
<feature type="chain" id="PRO_5012730132" evidence="9">
    <location>
        <begin position="29"/>
        <end position="336"/>
    </location>
</feature>
<dbReference type="PANTHER" id="PTHR30472:SF25">
    <property type="entry name" value="ABC TRANSPORTER PERMEASE PROTEIN MJ0876-RELATED"/>
    <property type="match status" value="1"/>
</dbReference>
<dbReference type="Proteomes" id="UP000190423">
    <property type="component" value="Unassembled WGS sequence"/>
</dbReference>
<evidence type="ECO:0000256" key="4">
    <source>
        <dbReference type="ARBA" id="ARBA00022475"/>
    </source>
</evidence>